<gene>
    <name evidence="9" type="ORF">ISN44_As03g039380</name>
</gene>
<dbReference type="GO" id="GO:0006629">
    <property type="term" value="P:lipid metabolic process"/>
    <property type="evidence" value="ECO:0007669"/>
    <property type="project" value="InterPro"/>
</dbReference>
<evidence type="ECO:0000256" key="5">
    <source>
        <dbReference type="ARBA" id="ARBA00022821"/>
    </source>
</evidence>
<organism evidence="9 10">
    <name type="scientific">Arabidopsis suecica</name>
    <name type="common">Swedish thale-cress</name>
    <name type="synonym">Cardaminopsis suecica</name>
    <dbReference type="NCBI Taxonomy" id="45249"/>
    <lineage>
        <taxon>Eukaryota</taxon>
        <taxon>Viridiplantae</taxon>
        <taxon>Streptophyta</taxon>
        <taxon>Embryophyta</taxon>
        <taxon>Tracheophyta</taxon>
        <taxon>Spermatophyta</taxon>
        <taxon>Magnoliopsida</taxon>
        <taxon>eudicotyledons</taxon>
        <taxon>Gunneridae</taxon>
        <taxon>Pentapetalae</taxon>
        <taxon>rosids</taxon>
        <taxon>malvids</taxon>
        <taxon>Brassicales</taxon>
        <taxon>Brassicaceae</taxon>
        <taxon>Camelineae</taxon>
        <taxon>Arabidopsis</taxon>
    </lineage>
</organism>
<dbReference type="PANTHER" id="PTHR47090">
    <property type="entry name" value="PROTEIN EDS1-RELATED"/>
    <property type="match status" value="1"/>
</dbReference>
<protein>
    <submittedName>
        <fullName evidence="9">Alpha/Beta hydrolase fold</fullName>
    </submittedName>
</protein>
<dbReference type="PANTHER" id="PTHR47090:SF2">
    <property type="entry name" value="PROTEIN EDS1-RELATED"/>
    <property type="match status" value="1"/>
</dbReference>
<keyword evidence="4 9" id="KW-0378">Hydrolase</keyword>
<dbReference type="InterPro" id="IPR002921">
    <property type="entry name" value="Fungal_lipase-type"/>
</dbReference>
<dbReference type="GO" id="GO:0016787">
    <property type="term" value="F:hydrolase activity"/>
    <property type="evidence" value="ECO:0007669"/>
    <property type="project" value="UniProtKB-KW"/>
</dbReference>
<dbReference type="InterPro" id="IPR041266">
    <property type="entry name" value="EDS1_EP"/>
</dbReference>
<evidence type="ECO:0000256" key="2">
    <source>
        <dbReference type="ARBA" id="ARBA00004496"/>
    </source>
</evidence>
<dbReference type="GO" id="GO:0005737">
    <property type="term" value="C:cytoplasm"/>
    <property type="evidence" value="ECO:0007669"/>
    <property type="project" value="UniProtKB-SubCell"/>
</dbReference>
<dbReference type="AlphaFoldDB" id="A0A8T2FHM9"/>
<keyword evidence="3" id="KW-0963">Cytoplasm</keyword>
<accession>A0A8T2FHM9</accession>
<feature type="domain" description="Fungal lipase-type" evidence="7">
    <location>
        <begin position="41"/>
        <end position="195"/>
    </location>
</feature>
<reference evidence="9 10" key="1">
    <citation type="submission" date="2020-12" db="EMBL/GenBank/DDBJ databases">
        <title>Concerted genomic and epigenomic changes stabilize Arabidopsis allopolyploids.</title>
        <authorList>
            <person name="Chen Z."/>
        </authorList>
    </citation>
    <scope>NUCLEOTIDE SEQUENCE [LARGE SCALE GENOMIC DNA]</scope>
    <source>
        <strain evidence="9">As9502</strain>
        <tissue evidence="9">Leaf</tissue>
    </source>
</reference>
<keyword evidence="5" id="KW-0611">Plant defense</keyword>
<evidence type="ECO:0000313" key="9">
    <source>
        <dbReference type="EMBL" id="KAG7633653.1"/>
    </source>
</evidence>
<comment type="caution">
    <text evidence="9">The sequence shown here is derived from an EMBL/GenBank/DDBJ whole genome shotgun (WGS) entry which is preliminary data.</text>
</comment>
<keyword evidence="6" id="KW-0539">Nucleus</keyword>
<comment type="subcellular location">
    <subcellularLocation>
        <location evidence="2">Cytoplasm</location>
    </subcellularLocation>
    <subcellularLocation>
        <location evidence="1">Nucleus</location>
    </subcellularLocation>
</comment>
<evidence type="ECO:0000259" key="8">
    <source>
        <dbReference type="Pfam" id="PF18117"/>
    </source>
</evidence>
<dbReference type="GO" id="GO:0006952">
    <property type="term" value="P:defense response"/>
    <property type="evidence" value="ECO:0007669"/>
    <property type="project" value="UniProtKB-KW"/>
</dbReference>
<sequence>MAFEALTGVNGDLVTISWMASKGANQTEHYLKEEVGGTVFFAFRASFSSEDLFATENTSPFGEIKMKRNQFPCMRSIGNDVDTTVNEAFLKSLEVLIGPRTSFHASVQSAVDRKQQVVFTGHSFGGATAILATVWYLETYFIRDAYAAPEPRCVTFGAPLVGDYIFKHALGRENWSRFFVNFVTRFDIVPRIMLARKTTIEQTLSYVLGKLDSTRAPIHESDQVITEFYTRVMRDTYTVASKAVCQLIGNGEAFLETLSSFYELSPYRPVGTFVFSTQKRLVVVNNSDAILQMLFYTCQSNDEQELSVIPFLSIRDHHGYEELVQSIGIKLLNHLDLHNPLLDGENSIGSALDDLGMSTRARQCIHAALEAEKQRCQAHKNGYYDSFKDSNEENDFKANVKRVELAGIFDEVLGLVKKGQLPDGFEGSRGWINLATQYRRLIEPLDISNYHGQLKNEDTGPYMLHGRPSRYKYAQRGYEHDILKPTGMIAKDVFWSKVNGLNLGLQQDIQEILKNSGSECGSCFWAEVEELKGKPYEEVQVRFKTLEGLLEGWIKDGEVDEKEIFLEGSTFRKWWNTLPDSHKIHAPLYPRERMMDETRAT</sequence>
<dbReference type="Pfam" id="PF01764">
    <property type="entry name" value="Lipase_3"/>
    <property type="match status" value="1"/>
</dbReference>
<dbReference type="InterPro" id="IPR044214">
    <property type="entry name" value="EDS1-like"/>
</dbReference>
<evidence type="ECO:0000256" key="6">
    <source>
        <dbReference type="ARBA" id="ARBA00023242"/>
    </source>
</evidence>
<name>A0A8T2FHM9_ARASU</name>
<evidence type="ECO:0000259" key="7">
    <source>
        <dbReference type="Pfam" id="PF01764"/>
    </source>
</evidence>
<dbReference type="Proteomes" id="UP000694251">
    <property type="component" value="Chromosome 3"/>
</dbReference>
<dbReference type="EMBL" id="JAEFBJ010000003">
    <property type="protein sequence ID" value="KAG7633653.1"/>
    <property type="molecule type" value="Genomic_DNA"/>
</dbReference>
<dbReference type="OrthoDB" id="426718at2759"/>
<proteinExistence type="predicted"/>
<dbReference type="GO" id="GO:0005634">
    <property type="term" value="C:nucleus"/>
    <property type="evidence" value="ECO:0007669"/>
    <property type="project" value="UniProtKB-SubCell"/>
</dbReference>
<dbReference type="Pfam" id="PF18117">
    <property type="entry name" value="EDS1_EP"/>
    <property type="match status" value="1"/>
</dbReference>
<evidence type="ECO:0000256" key="4">
    <source>
        <dbReference type="ARBA" id="ARBA00022801"/>
    </source>
</evidence>
<evidence type="ECO:0000256" key="3">
    <source>
        <dbReference type="ARBA" id="ARBA00022490"/>
    </source>
</evidence>
<keyword evidence="10" id="KW-1185">Reference proteome</keyword>
<evidence type="ECO:0000313" key="10">
    <source>
        <dbReference type="Proteomes" id="UP000694251"/>
    </source>
</evidence>
<evidence type="ECO:0000256" key="1">
    <source>
        <dbReference type="ARBA" id="ARBA00004123"/>
    </source>
</evidence>
<feature type="domain" description="EDS1 EP" evidence="8">
    <location>
        <begin position="368"/>
        <end position="578"/>
    </location>
</feature>